<sequence>MVTHDELLQALRAWIAEGRGRPVDIARELGLPSSRVSEMLNGRRKIQQREMPILARMLGLDASPTSNVRKIKRIGQVPAGELRQALAETTDSVEVSSELPSGVFALEVDGESMNLVAPFGADVIVDPNDKHLFAGDFYVLSDRQGAFTFKLFAQDPARLVPLSDDPAHAVITLGAEPIDIVGRVVSVQLGAGTLRRLGRQITER</sequence>
<protein>
    <submittedName>
        <fullName evidence="2">LexA family transcriptional regulator</fullName>
    </submittedName>
</protein>
<dbReference type="InterPro" id="IPR001387">
    <property type="entry name" value="Cro/C1-type_HTH"/>
</dbReference>
<dbReference type="SUPFAM" id="SSF47413">
    <property type="entry name" value="lambda repressor-like DNA-binding domains"/>
    <property type="match status" value="1"/>
</dbReference>
<keyword evidence="3" id="KW-1185">Reference proteome</keyword>
<comment type="caution">
    <text evidence="2">The sequence shown here is derived from an EMBL/GenBank/DDBJ whole genome shotgun (WGS) entry which is preliminary data.</text>
</comment>
<dbReference type="InterPro" id="IPR036286">
    <property type="entry name" value="LexA/Signal_pep-like_sf"/>
</dbReference>
<dbReference type="RefSeq" id="WP_305171927.1">
    <property type="nucleotide sequence ID" value="NZ_JAUUDS010000001.1"/>
</dbReference>
<dbReference type="InterPro" id="IPR015927">
    <property type="entry name" value="Peptidase_S24_S26A/B/C"/>
</dbReference>
<organism evidence="2 3">
    <name type="scientific">Sphingomonas aurea</name>
    <dbReference type="NCBI Taxonomy" id="3063994"/>
    <lineage>
        <taxon>Bacteria</taxon>
        <taxon>Pseudomonadati</taxon>
        <taxon>Pseudomonadota</taxon>
        <taxon>Alphaproteobacteria</taxon>
        <taxon>Sphingomonadales</taxon>
        <taxon>Sphingomonadaceae</taxon>
        <taxon>Sphingomonas</taxon>
    </lineage>
</organism>
<evidence type="ECO:0000313" key="3">
    <source>
        <dbReference type="Proteomes" id="UP001230685"/>
    </source>
</evidence>
<dbReference type="InterPro" id="IPR039418">
    <property type="entry name" value="LexA-like"/>
</dbReference>
<dbReference type="SUPFAM" id="SSF51306">
    <property type="entry name" value="LexA/Signal peptidase"/>
    <property type="match status" value="1"/>
</dbReference>
<dbReference type="CDD" id="cd00093">
    <property type="entry name" value="HTH_XRE"/>
    <property type="match status" value="1"/>
</dbReference>
<dbReference type="InterPro" id="IPR010982">
    <property type="entry name" value="Lambda_DNA-bd_dom_sf"/>
</dbReference>
<name>A0ABT9EHW0_9SPHN</name>
<proteinExistence type="predicted"/>
<accession>A0ABT9EHW0</accession>
<dbReference type="Proteomes" id="UP001230685">
    <property type="component" value="Unassembled WGS sequence"/>
</dbReference>
<evidence type="ECO:0000313" key="2">
    <source>
        <dbReference type="EMBL" id="MDP1026371.1"/>
    </source>
</evidence>
<gene>
    <name evidence="2" type="ORF">Q5H91_04035</name>
</gene>
<evidence type="ECO:0000259" key="1">
    <source>
        <dbReference type="Pfam" id="PF00717"/>
    </source>
</evidence>
<dbReference type="Pfam" id="PF00717">
    <property type="entry name" value="Peptidase_S24"/>
    <property type="match status" value="1"/>
</dbReference>
<dbReference type="Gene3D" id="2.10.109.10">
    <property type="entry name" value="Umud Fragment, subunit A"/>
    <property type="match status" value="1"/>
</dbReference>
<feature type="domain" description="Peptidase S24/S26A/S26B/S26C" evidence="1">
    <location>
        <begin position="74"/>
        <end position="185"/>
    </location>
</feature>
<dbReference type="CDD" id="cd06529">
    <property type="entry name" value="S24_LexA-like"/>
    <property type="match status" value="1"/>
</dbReference>
<dbReference type="EMBL" id="JAUUDS010000001">
    <property type="protein sequence ID" value="MDP1026371.1"/>
    <property type="molecule type" value="Genomic_DNA"/>
</dbReference>
<reference evidence="2 3" key="1">
    <citation type="submission" date="2023-07" db="EMBL/GenBank/DDBJ databases">
        <authorList>
            <person name="Kim M.K."/>
        </authorList>
    </citation>
    <scope>NUCLEOTIDE SEQUENCE [LARGE SCALE GENOMIC DNA]</scope>
    <source>
        <strain evidence="2 3">KR1UV-12</strain>
    </source>
</reference>